<dbReference type="OrthoDB" id="7025202at2"/>
<keyword evidence="7" id="KW-1185">Reference proteome</keyword>
<keyword evidence="3" id="KW-1005">Bacterial flagellum biogenesis</keyword>
<keyword evidence="4" id="KW-0143">Chaperone</keyword>
<dbReference type="HOGENOM" id="CLU_166846_0_0_6"/>
<dbReference type="Proteomes" id="UP000053902">
    <property type="component" value="Unassembled WGS sequence"/>
</dbReference>
<evidence type="ECO:0000256" key="2">
    <source>
        <dbReference type="ARBA" id="ARBA00022490"/>
    </source>
</evidence>
<evidence type="ECO:0000256" key="5">
    <source>
        <dbReference type="ARBA" id="ARBA00093797"/>
    </source>
</evidence>
<dbReference type="EMBL" id="CCSF01000001">
    <property type="protein sequence ID" value="CDZ93852.1"/>
    <property type="molecule type" value="Genomic_DNA"/>
</dbReference>
<organism evidence="6 7">
    <name type="scientific">Pseudomonas saudiphocaensis</name>
    <dbReference type="NCBI Taxonomy" id="1499686"/>
    <lineage>
        <taxon>Bacteria</taxon>
        <taxon>Pseudomonadati</taxon>
        <taxon>Pseudomonadota</taxon>
        <taxon>Gammaproteobacteria</taxon>
        <taxon>Pseudomonadales</taxon>
        <taxon>Pseudomonadaceae</taxon>
        <taxon>Pseudomonas</taxon>
    </lineage>
</organism>
<protein>
    <recommendedName>
        <fullName evidence="5">Flagellar protein FliT</fullName>
    </recommendedName>
</protein>
<evidence type="ECO:0000313" key="7">
    <source>
        <dbReference type="Proteomes" id="UP000053902"/>
    </source>
</evidence>
<evidence type="ECO:0000256" key="3">
    <source>
        <dbReference type="ARBA" id="ARBA00022795"/>
    </source>
</evidence>
<evidence type="ECO:0000256" key="1">
    <source>
        <dbReference type="ARBA" id="ARBA00004514"/>
    </source>
</evidence>
<dbReference type="InterPro" id="IPR008622">
    <property type="entry name" value="FliT"/>
</dbReference>
<keyword evidence="2" id="KW-0963">Cytoplasm</keyword>
<dbReference type="GO" id="GO:0016301">
    <property type="term" value="F:kinase activity"/>
    <property type="evidence" value="ECO:0007669"/>
    <property type="project" value="UniProtKB-KW"/>
</dbReference>
<reference evidence="6 7" key="1">
    <citation type="submission" date="2014-07" db="EMBL/GenBank/DDBJ databases">
        <authorList>
            <person name="Urmite Genomes Urmite Genomes"/>
        </authorList>
    </citation>
    <scope>NUCLEOTIDE SEQUENCE [LARGE SCALE GENOMIC DNA]</scope>
    <source>
        <strain evidence="6 7">20_BN</strain>
    </source>
</reference>
<gene>
    <name evidence="6" type="ORF">BN1079_01157</name>
</gene>
<dbReference type="Pfam" id="PF05400">
    <property type="entry name" value="FliT"/>
    <property type="match status" value="1"/>
</dbReference>
<proteinExistence type="predicted"/>
<name>A0A078LU51_9PSED</name>
<keyword evidence="6" id="KW-0808">Transferase</keyword>
<keyword evidence="6" id="KW-0418">Kinase</keyword>
<dbReference type="RefSeq" id="WP_052114433.1">
    <property type="nucleotide sequence ID" value="NZ_CCSF01000001.1"/>
</dbReference>
<comment type="subcellular location">
    <subcellularLocation>
        <location evidence="1">Cytoplasm</location>
        <location evidence="1">Cytosol</location>
    </subcellularLocation>
</comment>
<accession>A0A078LU51</accession>
<evidence type="ECO:0000256" key="4">
    <source>
        <dbReference type="ARBA" id="ARBA00023186"/>
    </source>
</evidence>
<sequence>MQPILQSLEALQGDLREALAQQDWEAIGALDLRCRELVGEVGKSGDSALREPVEALSQLYAELQLTARQERERIASELTRLNQSKQVSRAYESLG</sequence>
<evidence type="ECO:0000313" key="6">
    <source>
        <dbReference type="EMBL" id="CDZ93852.1"/>
    </source>
</evidence>
<dbReference type="AlphaFoldDB" id="A0A078LU51"/>